<evidence type="ECO:0000313" key="2">
    <source>
        <dbReference type="Proteomes" id="UP001564760"/>
    </source>
</evidence>
<dbReference type="EMBL" id="JBGEDP010000002">
    <property type="protein sequence ID" value="MEY8018780.1"/>
    <property type="molecule type" value="Genomic_DNA"/>
</dbReference>
<organism evidence="1 2">
    <name type="scientific">Mycobacterium servetii</name>
    <dbReference type="NCBI Taxonomy" id="3237418"/>
    <lineage>
        <taxon>Bacteria</taxon>
        <taxon>Bacillati</taxon>
        <taxon>Actinomycetota</taxon>
        <taxon>Actinomycetes</taxon>
        <taxon>Mycobacteriales</taxon>
        <taxon>Mycobacteriaceae</taxon>
        <taxon>Mycobacterium</taxon>
    </lineage>
</organism>
<dbReference type="Pfam" id="PF12083">
    <property type="entry name" value="DUF3560"/>
    <property type="match status" value="1"/>
</dbReference>
<reference evidence="1 2" key="1">
    <citation type="submission" date="2024-08" db="EMBL/GenBank/DDBJ databases">
        <title>Mycobacterium servetensis sp. nov., a novel rapid-growing mycobacterial species recovered from a human patient in Zaragoza, Spain.</title>
        <authorList>
            <person name="Tristancho-Baro A.I."/>
            <person name="Buenestado-Serrano S."/>
            <person name="Garcia De Viedma D."/>
            <person name="Milagro-Beamonte A."/>
            <person name="Burillo N."/>
            <person name="Sanz S."/>
            <person name="Lopez-Calleja A.I."/>
            <person name="Penas-Utrilla D."/>
            <person name="Guardingo M."/>
            <person name="Garcia M.J."/>
            <person name="Vinuelas-Bayon J."/>
        </authorList>
    </citation>
    <scope>NUCLEOTIDE SEQUENCE [LARGE SCALE GENOMIC DNA]</scope>
    <source>
        <strain evidence="2">HUMS_12744610</strain>
    </source>
</reference>
<dbReference type="Proteomes" id="UP001564760">
    <property type="component" value="Unassembled WGS sequence"/>
</dbReference>
<dbReference type="RefSeq" id="WP_369741850.1">
    <property type="nucleotide sequence ID" value="NZ_JBGEDP010000002.1"/>
</dbReference>
<accession>A0ABV4CBY9</accession>
<gene>
    <name evidence="1" type="ORF">AB8998_29325</name>
</gene>
<name>A0ABV4CBY9_9MYCO</name>
<dbReference type="InterPro" id="IPR021944">
    <property type="entry name" value="DUF3560"/>
</dbReference>
<comment type="caution">
    <text evidence="1">The sequence shown here is derived from an EMBL/GenBank/DDBJ whole genome shotgun (WGS) entry which is preliminary data.</text>
</comment>
<sequence>MSILTITHSHADGTLIEGTARGDGSADILKSVVDPWTGRAGAWRWSRNLGSWYVVRSRDTRAKMPLIEATKSALETAGFEVTVEVDDTYRAAEDVEADAVRQQAHRVDALMTKAERRSAAADAAWEAEKHARDLLPPLGQPILVGHHSERRHRKAIERADNAIRKAFDATDAAEETARRAAAAAGTTAFRYSPSVIRRRIGRLEAELRRFERARDGHTRTLFTDGRGVKHVETQPPAVGDHRERVVAEISRLTDQIGFWKRELEQAAESGASIWDAHTVMVGDRVLLGVGWGAVERVNAQSVRVAGWTWRVPFDKIKQVETAEGQPVKVVEGQRVITATDPDQDHD</sequence>
<keyword evidence="2" id="KW-1185">Reference proteome</keyword>
<proteinExistence type="predicted"/>
<protein>
    <submittedName>
        <fullName evidence="1">DUF3560 domain-containing protein</fullName>
    </submittedName>
</protein>
<evidence type="ECO:0000313" key="1">
    <source>
        <dbReference type="EMBL" id="MEY8018780.1"/>
    </source>
</evidence>